<reference evidence="4 6" key="1">
    <citation type="journal article" date="2014" name="BMC Genomics">
        <title>Genome sequence of Anopheles sinensis provides insight into genetics basis of mosquito competence for malaria parasites.</title>
        <authorList>
            <person name="Zhou D."/>
            <person name="Zhang D."/>
            <person name="Ding G."/>
            <person name="Shi L."/>
            <person name="Hou Q."/>
            <person name="Ye Y."/>
            <person name="Xu Y."/>
            <person name="Zhou H."/>
            <person name="Xiong C."/>
            <person name="Li S."/>
            <person name="Yu J."/>
            <person name="Hong S."/>
            <person name="Yu X."/>
            <person name="Zou P."/>
            <person name="Chen C."/>
            <person name="Chang X."/>
            <person name="Wang W."/>
            <person name="Lv Y."/>
            <person name="Sun Y."/>
            <person name="Ma L."/>
            <person name="Shen B."/>
            <person name="Zhu C."/>
        </authorList>
    </citation>
    <scope>NUCLEOTIDE SEQUENCE [LARGE SCALE GENOMIC DNA]</scope>
</reference>
<evidence type="ECO:0000313" key="6">
    <source>
        <dbReference type="Proteomes" id="UP000030765"/>
    </source>
</evidence>
<dbReference type="GO" id="GO:0003723">
    <property type="term" value="F:RNA binding"/>
    <property type="evidence" value="ECO:0007669"/>
    <property type="project" value="UniProtKB-KW"/>
</dbReference>
<dbReference type="SMART" id="SM01218">
    <property type="entry name" value="FoP_duplication"/>
    <property type="match status" value="1"/>
</dbReference>
<proteinExistence type="predicted"/>
<protein>
    <submittedName>
        <fullName evidence="4">AGAP001438-PB-like protein</fullName>
    </submittedName>
</protein>
<dbReference type="AlphaFoldDB" id="A0A084VTU3"/>
<dbReference type="Pfam" id="PF13865">
    <property type="entry name" value="FoP_duplication"/>
    <property type="match status" value="1"/>
</dbReference>
<feature type="region of interest" description="Disordered" evidence="2">
    <location>
        <begin position="1"/>
        <end position="86"/>
    </location>
</feature>
<feature type="compositionally biased region" description="Low complexity" evidence="2">
    <location>
        <begin position="27"/>
        <end position="43"/>
    </location>
</feature>
<evidence type="ECO:0000313" key="4">
    <source>
        <dbReference type="EMBL" id="KFB41387.1"/>
    </source>
</evidence>
<dbReference type="OrthoDB" id="446014at2759"/>
<dbReference type="VEuPathDB" id="VectorBase:ASIS022161"/>
<evidence type="ECO:0000259" key="3">
    <source>
        <dbReference type="SMART" id="SM01218"/>
    </source>
</evidence>
<dbReference type="EMBL" id="KE525092">
    <property type="protein sequence ID" value="KFB41387.1"/>
    <property type="molecule type" value="Genomic_DNA"/>
</dbReference>
<name>A0A084VTU3_ANOSI</name>
<evidence type="ECO:0000313" key="5">
    <source>
        <dbReference type="EnsemblMetazoa" id="ASIC008970-PA"/>
    </source>
</evidence>
<dbReference type="VEuPathDB" id="VectorBase:ASIC008970"/>
<dbReference type="STRING" id="74873.A0A084VTU3"/>
<keyword evidence="1" id="KW-0694">RNA-binding</keyword>
<accession>A0A084VTU3</accession>
<dbReference type="InterPro" id="IPR025715">
    <property type="entry name" value="FoP_C"/>
</dbReference>
<dbReference type="EMBL" id="ATLV01016489">
    <property type="status" value="NOT_ANNOTATED_CDS"/>
    <property type="molecule type" value="Genomic_DNA"/>
</dbReference>
<sequence>MWGHSQMDVKTKHRCQRETGRKGAGGKAQQQQANGNKAANGASRRGRSRSRRANSRVRGRSASKNRAPLAKKEPKSREELDSELDQYMANTRTLDKEMEEYINGTGSSRI</sequence>
<reference evidence="5" key="2">
    <citation type="submission" date="2020-05" db="UniProtKB">
        <authorList>
            <consortium name="EnsemblMetazoa"/>
        </authorList>
    </citation>
    <scope>IDENTIFICATION</scope>
</reference>
<dbReference type="EnsemblMetazoa" id="ASIC008970-RA">
    <property type="protein sequence ID" value="ASIC008970-PA"/>
    <property type="gene ID" value="ASIC008970"/>
</dbReference>
<feature type="domain" description="Chromatin target of PRMT1 protein C-terminal" evidence="3">
    <location>
        <begin position="20"/>
        <end position="108"/>
    </location>
</feature>
<feature type="compositionally biased region" description="Basic residues" evidence="2">
    <location>
        <begin position="44"/>
        <end position="63"/>
    </location>
</feature>
<dbReference type="Proteomes" id="UP000030765">
    <property type="component" value="Unassembled WGS sequence"/>
</dbReference>
<evidence type="ECO:0000256" key="1">
    <source>
        <dbReference type="ARBA" id="ARBA00022884"/>
    </source>
</evidence>
<organism evidence="5 6">
    <name type="scientific">Anopheles sinensis</name>
    <name type="common">Mosquito</name>
    <dbReference type="NCBI Taxonomy" id="74873"/>
    <lineage>
        <taxon>Eukaryota</taxon>
        <taxon>Metazoa</taxon>
        <taxon>Ecdysozoa</taxon>
        <taxon>Arthropoda</taxon>
        <taxon>Hexapoda</taxon>
        <taxon>Insecta</taxon>
        <taxon>Pterygota</taxon>
        <taxon>Neoptera</taxon>
        <taxon>Endopterygota</taxon>
        <taxon>Diptera</taxon>
        <taxon>Nematocera</taxon>
        <taxon>Culicoidea</taxon>
        <taxon>Culicidae</taxon>
        <taxon>Anophelinae</taxon>
        <taxon>Anopheles</taxon>
    </lineage>
</organism>
<keyword evidence="6" id="KW-1185">Reference proteome</keyword>
<gene>
    <name evidence="4" type="ORF">ZHAS_00008970</name>
</gene>
<feature type="compositionally biased region" description="Basic and acidic residues" evidence="2">
    <location>
        <begin position="70"/>
        <end position="79"/>
    </location>
</feature>
<dbReference type="OMA" id="QYMANTR"/>
<evidence type="ECO:0000256" key="2">
    <source>
        <dbReference type="SAM" id="MobiDB-lite"/>
    </source>
</evidence>